<dbReference type="PANTHER" id="PTHR44520">
    <property type="entry name" value="RESPONSE REGULATOR RCP1-RELATED"/>
    <property type="match status" value="1"/>
</dbReference>
<feature type="domain" description="Response regulatory" evidence="2">
    <location>
        <begin position="6"/>
        <end position="131"/>
    </location>
</feature>
<dbReference type="CDD" id="cd17557">
    <property type="entry name" value="REC_Rcp-like"/>
    <property type="match status" value="1"/>
</dbReference>
<organism evidence="3 4">
    <name type="scientific">Novosphingobium album</name>
    <name type="common">ex Liu et al. 2023</name>
    <dbReference type="NCBI Taxonomy" id="3031130"/>
    <lineage>
        <taxon>Bacteria</taxon>
        <taxon>Pseudomonadati</taxon>
        <taxon>Pseudomonadota</taxon>
        <taxon>Alphaproteobacteria</taxon>
        <taxon>Sphingomonadales</taxon>
        <taxon>Sphingomonadaceae</taxon>
        <taxon>Novosphingobium</taxon>
    </lineage>
</organism>
<evidence type="ECO:0000256" key="1">
    <source>
        <dbReference type="PROSITE-ProRule" id="PRU00169"/>
    </source>
</evidence>
<proteinExistence type="predicted"/>
<gene>
    <name evidence="3" type="ORF">PYV00_12825</name>
</gene>
<name>A0ABT5WS69_9SPHN</name>
<keyword evidence="4" id="KW-1185">Reference proteome</keyword>
<comment type="caution">
    <text evidence="3">The sequence shown here is derived from an EMBL/GenBank/DDBJ whole genome shotgun (WGS) entry which is preliminary data.</text>
</comment>
<reference evidence="3 4" key="1">
    <citation type="submission" date="2023-03" db="EMBL/GenBank/DDBJ databases">
        <title>NovoSphingobium album sp. nov. isolated from polycyclic aromatic hydrocarbons- and heavy-metal polluted soil.</title>
        <authorList>
            <person name="Liu Z."/>
            <person name="Wang K."/>
        </authorList>
    </citation>
    <scope>NUCLEOTIDE SEQUENCE [LARGE SCALE GENOMIC DNA]</scope>
    <source>
        <strain evidence="3 4">H3SJ31-1</strain>
    </source>
</reference>
<evidence type="ECO:0000313" key="3">
    <source>
        <dbReference type="EMBL" id="MDE8652586.1"/>
    </source>
</evidence>
<dbReference type="SUPFAM" id="SSF52172">
    <property type="entry name" value="CheY-like"/>
    <property type="match status" value="1"/>
</dbReference>
<dbReference type="Gene3D" id="3.40.50.2300">
    <property type="match status" value="1"/>
</dbReference>
<feature type="modified residue" description="4-aspartylphosphate" evidence="1">
    <location>
        <position position="64"/>
    </location>
</feature>
<dbReference type="RefSeq" id="WP_275228669.1">
    <property type="nucleotide sequence ID" value="NZ_JARESE010000044.1"/>
</dbReference>
<dbReference type="PANTHER" id="PTHR44520:SF2">
    <property type="entry name" value="RESPONSE REGULATOR RCP1"/>
    <property type="match status" value="1"/>
</dbReference>
<protein>
    <submittedName>
        <fullName evidence="3">Response regulator</fullName>
    </submittedName>
</protein>
<dbReference type="InterPro" id="IPR052893">
    <property type="entry name" value="TCS_response_regulator"/>
</dbReference>
<dbReference type="InterPro" id="IPR001789">
    <property type="entry name" value="Sig_transdc_resp-reg_receiver"/>
</dbReference>
<dbReference type="Pfam" id="PF00072">
    <property type="entry name" value="Response_reg"/>
    <property type="match status" value="1"/>
</dbReference>
<dbReference type="EMBL" id="JARESE010000044">
    <property type="protein sequence ID" value="MDE8652586.1"/>
    <property type="molecule type" value="Genomic_DNA"/>
</dbReference>
<evidence type="ECO:0000259" key="2">
    <source>
        <dbReference type="PROSITE" id="PS50110"/>
    </source>
</evidence>
<keyword evidence="1" id="KW-0597">Phosphoprotein</keyword>
<evidence type="ECO:0000313" key="4">
    <source>
        <dbReference type="Proteomes" id="UP001216253"/>
    </source>
</evidence>
<sequence length="141" mass="15836">MTGPIHLLIVEDNEADAYLTKETLEADRLLFDIAIVRDGVEACDYLFRRPPFENAKRPELILLDLNLPRLDGAAVLAEMQRDPDLRTIPVVILTSSDAESDIVRSYELGANCYVTKPVGLDAFQSIVKSVESFWFTVVRLP</sequence>
<accession>A0ABT5WS69</accession>
<dbReference type="Proteomes" id="UP001216253">
    <property type="component" value="Unassembled WGS sequence"/>
</dbReference>
<dbReference type="PROSITE" id="PS50110">
    <property type="entry name" value="RESPONSE_REGULATORY"/>
    <property type="match status" value="1"/>
</dbReference>
<dbReference type="SMART" id="SM00448">
    <property type="entry name" value="REC"/>
    <property type="match status" value="1"/>
</dbReference>
<dbReference type="InterPro" id="IPR011006">
    <property type="entry name" value="CheY-like_superfamily"/>
</dbReference>